<keyword evidence="4" id="KW-1185">Reference proteome</keyword>
<dbReference type="RefSeq" id="WP_248862137.1">
    <property type="nucleotide sequence ID" value="NZ_CP086322.1"/>
</dbReference>
<name>A0ABY4M263_9ACTN</name>
<evidence type="ECO:0000256" key="2">
    <source>
        <dbReference type="SAM" id="Phobius"/>
    </source>
</evidence>
<sequence length="198" mass="22460">MYNTPLRQRQRLRDWAISIAIVAALVAGVFLWLNHIKEQDAQERAAMANTKIVYVPDPVQKLVKRTDGSYYTATPEAETPYTGTYDYMTIEDHDVVVPRSVSVEERRAEPSFLWHRSTFINDITVRVIDPHEADQTPRVERLRCTVEPVDASKPSYTGDPHDRSRLKIGPDQEGTDAGSQQLCQDRITILVPDGSIQP</sequence>
<accession>A0ABY4M263</accession>
<reference evidence="3" key="1">
    <citation type="submission" date="2021-10" db="EMBL/GenBank/DDBJ databases">
        <title>Streptomyces nigrumlapis sp.nov.,an antimicrobial producing actinobacterium isolated from Black Gobi rocks.</title>
        <authorList>
            <person name="Wen Y."/>
            <person name="Zhang W."/>
            <person name="Liu X.G."/>
        </authorList>
    </citation>
    <scope>NUCLEOTIDE SEQUENCE</scope>
    <source>
        <strain evidence="3">ST13-2-2</strain>
    </source>
</reference>
<gene>
    <name evidence="3" type="ORF">K9S39_04925</name>
</gene>
<protein>
    <recommendedName>
        <fullName evidence="5">Lipopolysaccharide export system protein LptC</fullName>
    </recommendedName>
</protein>
<feature type="transmembrane region" description="Helical" evidence="2">
    <location>
        <begin position="12"/>
        <end position="33"/>
    </location>
</feature>
<feature type="compositionally biased region" description="Basic and acidic residues" evidence="1">
    <location>
        <begin position="159"/>
        <end position="170"/>
    </location>
</feature>
<feature type="region of interest" description="Disordered" evidence="1">
    <location>
        <begin position="147"/>
        <end position="183"/>
    </location>
</feature>
<evidence type="ECO:0000313" key="4">
    <source>
        <dbReference type="Proteomes" id="UP000830115"/>
    </source>
</evidence>
<keyword evidence="2" id="KW-0472">Membrane</keyword>
<dbReference type="EMBL" id="CP086322">
    <property type="protein sequence ID" value="UQA91308.1"/>
    <property type="molecule type" value="Genomic_DNA"/>
</dbReference>
<keyword evidence="2" id="KW-0812">Transmembrane</keyword>
<keyword evidence="2" id="KW-1133">Transmembrane helix</keyword>
<proteinExistence type="predicted"/>
<organism evidence="3 4">
    <name type="scientific">Streptomyces halobius</name>
    <dbReference type="NCBI Taxonomy" id="2879846"/>
    <lineage>
        <taxon>Bacteria</taxon>
        <taxon>Bacillati</taxon>
        <taxon>Actinomycetota</taxon>
        <taxon>Actinomycetes</taxon>
        <taxon>Kitasatosporales</taxon>
        <taxon>Streptomycetaceae</taxon>
        <taxon>Streptomyces</taxon>
    </lineage>
</organism>
<evidence type="ECO:0000313" key="3">
    <source>
        <dbReference type="EMBL" id="UQA91308.1"/>
    </source>
</evidence>
<evidence type="ECO:0000256" key="1">
    <source>
        <dbReference type="SAM" id="MobiDB-lite"/>
    </source>
</evidence>
<evidence type="ECO:0008006" key="5">
    <source>
        <dbReference type="Google" id="ProtNLM"/>
    </source>
</evidence>
<dbReference type="Proteomes" id="UP000830115">
    <property type="component" value="Chromosome"/>
</dbReference>